<dbReference type="InterPro" id="IPR051797">
    <property type="entry name" value="TrmB-like"/>
</dbReference>
<protein>
    <recommendedName>
        <fullName evidence="1">Transcription regulator TrmB N-terminal domain-containing protein</fullName>
    </recommendedName>
</protein>
<dbReference type="Pfam" id="PF01978">
    <property type="entry name" value="TrmB"/>
    <property type="match status" value="1"/>
</dbReference>
<name>A0A4R5A4S4_9ACTN</name>
<feature type="domain" description="Transcription regulator TrmB N-terminal" evidence="1">
    <location>
        <begin position="21"/>
        <end position="86"/>
    </location>
</feature>
<dbReference type="PANTHER" id="PTHR34293">
    <property type="entry name" value="HTH-TYPE TRANSCRIPTIONAL REGULATOR TRMBL2"/>
    <property type="match status" value="1"/>
</dbReference>
<dbReference type="PANTHER" id="PTHR34293:SF1">
    <property type="entry name" value="HTH-TYPE TRANSCRIPTIONAL REGULATOR TRMBL2"/>
    <property type="match status" value="1"/>
</dbReference>
<evidence type="ECO:0000313" key="3">
    <source>
        <dbReference type="Proteomes" id="UP000295217"/>
    </source>
</evidence>
<keyword evidence="3" id="KW-1185">Reference proteome</keyword>
<dbReference type="InterPro" id="IPR036388">
    <property type="entry name" value="WH-like_DNA-bd_sf"/>
</dbReference>
<dbReference type="AlphaFoldDB" id="A0A4R5A4S4"/>
<dbReference type="SUPFAM" id="SSF56024">
    <property type="entry name" value="Phospholipase D/nuclease"/>
    <property type="match status" value="1"/>
</dbReference>
<dbReference type="OrthoDB" id="5932488at2"/>
<proteinExistence type="predicted"/>
<evidence type="ECO:0000259" key="1">
    <source>
        <dbReference type="Pfam" id="PF01978"/>
    </source>
</evidence>
<dbReference type="InterPro" id="IPR036390">
    <property type="entry name" value="WH_DNA-bd_sf"/>
</dbReference>
<dbReference type="EMBL" id="SMLB01000048">
    <property type="protein sequence ID" value="TDD65679.1"/>
    <property type="molecule type" value="Genomic_DNA"/>
</dbReference>
<reference evidence="2 3" key="1">
    <citation type="submission" date="2019-02" db="EMBL/GenBank/DDBJ databases">
        <title>Draft genome sequences of novel Actinobacteria.</title>
        <authorList>
            <person name="Sahin N."/>
            <person name="Ay H."/>
            <person name="Saygin H."/>
        </authorList>
    </citation>
    <scope>NUCLEOTIDE SEQUENCE [LARGE SCALE GENOMIC DNA]</scope>
    <source>
        <strain evidence="2 3">8K307</strain>
    </source>
</reference>
<comment type="caution">
    <text evidence="2">The sequence shown here is derived from an EMBL/GenBank/DDBJ whole genome shotgun (WGS) entry which is preliminary data.</text>
</comment>
<sequence length="291" mass="31479">MGAIPARPTPPEARVQTESLLEELGLTKTEARIYLCLLEQSPLAAGTIADLTGTSRSSVYLILRSLVDKGLVDAGAGYSSRFQPAAPDIALAGLLERGREELREREQHVQSALPDLMRRFESSAAGDGELVEILRTPKLVGDRFDRLHAASQQTIDIVVRRPVQLGGTNQPELDALARGVRARAVYDHGLMRHPSIADNIGAWIDAGEDARVFHGDLPMKFAVFDGHTVLMPLFAPGVGGVVALIVRSRELAGALGLLFDTLWTASMPIDPDAFRHQHDHEPVTVDGGHAQ</sequence>
<dbReference type="InterPro" id="IPR002831">
    <property type="entry name" value="Tscrpt_reg_TrmB_N"/>
</dbReference>
<organism evidence="2 3">
    <name type="scientific">Jiangella aurantiaca</name>
    <dbReference type="NCBI Taxonomy" id="2530373"/>
    <lineage>
        <taxon>Bacteria</taxon>
        <taxon>Bacillati</taxon>
        <taxon>Actinomycetota</taxon>
        <taxon>Actinomycetes</taxon>
        <taxon>Jiangellales</taxon>
        <taxon>Jiangellaceae</taxon>
        <taxon>Jiangella</taxon>
    </lineage>
</organism>
<dbReference type="Gene3D" id="1.10.10.10">
    <property type="entry name" value="Winged helix-like DNA-binding domain superfamily/Winged helix DNA-binding domain"/>
    <property type="match status" value="1"/>
</dbReference>
<dbReference type="SUPFAM" id="SSF46785">
    <property type="entry name" value="Winged helix' DNA-binding domain"/>
    <property type="match status" value="1"/>
</dbReference>
<accession>A0A4R5A4S4</accession>
<gene>
    <name evidence="2" type="ORF">E1262_24310</name>
</gene>
<dbReference type="Proteomes" id="UP000295217">
    <property type="component" value="Unassembled WGS sequence"/>
</dbReference>
<evidence type="ECO:0000313" key="2">
    <source>
        <dbReference type="EMBL" id="TDD65679.1"/>
    </source>
</evidence>